<name>A0A3S1ADT8_CHLFR</name>
<dbReference type="RefSeq" id="WP_016876322.1">
    <property type="nucleotide sequence ID" value="NZ_AJLN01000074.1"/>
</dbReference>
<dbReference type="GO" id="GO:0005737">
    <property type="term" value="C:cytoplasm"/>
    <property type="evidence" value="ECO:0007669"/>
    <property type="project" value="TreeGrafter"/>
</dbReference>
<dbReference type="OrthoDB" id="9805935at2"/>
<evidence type="ECO:0000256" key="1">
    <source>
        <dbReference type="ARBA" id="ARBA00023002"/>
    </source>
</evidence>
<evidence type="ECO:0000259" key="2">
    <source>
        <dbReference type="Pfam" id="PF01266"/>
    </source>
</evidence>
<proteinExistence type="predicted"/>
<dbReference type="STRING" id="211165.GCA_000317285_02587"/>
<organism evidence="3 4">
    <name type="scientific">Chlorogloeopsis fritschii PCC 6912</name>
    <dbReference type="NCBI Taxonomy" id="211165"/>
    <lineage>
        <taxon>Bacteria</taxon>
        <taxon>Bacillati</taxon>
        <taxon>Cyanobacteriota</taxon>
        <taxon>Cyanophyceae</taxon>
        <taxon>Nostocales</taxon>
        <taxon>Chlorogloeopsidaceae</taxon>
        <taxon>Chlorogloeopsis</taxon>
    </lineage>
</organism>
<dbReference type="InterPro" id="IPR036188">
    <property type="entry name" value="FAD/NAD-bd_sf"/>
</dbReference>
<gene>
    <name evidence="3" type="ORF">PCC6912_41840</name>
</gene>
<dbReference type="Pfam" id="PF01266">
    <property type="entry name" value="DAO"/>
    <property type="match status" value="1"/>
</dbReference>
<dbReference type="PANTHER" id="PTHR13847:SF289">
    <property type="entry name" value="GLYCINE OXIDASE"/>
    <property type="match status" value="1"/>
</dbReference>
<sequence>MNVVIIGCGVVGAAIAYELSQIKGLNITVLDQQLPAQASTGAALGVLMGVISHKTKGRAWQMRKTSMQRYETLIPELEQITTRKIPFNRHGILMLLPENLEPFTADESEAIGSDQENSELKSWEKLVNIRHSQGYELEIWDIATLKKFCPQIEEKQLIGAVYSPQDRQIDPTALTLALVEAASHNGVTFKFGVKVLGMSSFPYPLSLNGKAKDTIANFCHQLETTEGTIASDWFILAAGLGSSPLSAQLNQWVNIRPVLGQAWHLRLEHPLGNPHFQPVITGNDVHIVPVSGADYWVGATVEFPKDRIDDILADKELLESLKQQAIAFCPELANATTIRTWYGLRPRPEGRAAPIIGKLPGFSNILLATGHYRNGVLLAPATAYAIREMIDS</sequence>
<dbReference type="PANTHER" id="PTHR13847">
    <property type="entry name" value="SARCOSINE DEHYDROGENASE-RELATED"/>
    <property type="match status" value="1"/>
</dbReference>
<accession>A0A3S1ADT8</accession>
<keyword evidence="1" id="KW-0560">Oxidoreductase</keyword>
<dbReference type="EMBL" id="RSCJ01000019">
    <property type="protein sequence ID" value="RUR76780.1"/>
    <property type="molecule type" value="Genomic_DNA"/>
</dbReference>
<dbReference type="SUPFAM" id="SSF54373">
    <property type="entry name" value="FAD-linked reductases, C-terminal domain"/>
    <property type="match status" value="1"/>
</dbReference>
<dbReference type="Gene3D" id="3.50.50.60">
    <property type="entry name" value="FAD/NAD(P)-binding domain"/>
    <property type="match status" value="1"/>
</dbReference>
<dbReference type="AlphaFoldDB" id="A0A3S1ADT8"/>
<protein>
    <recommendedName>
        <fullName evidence="2">FAD dependent oxidoreductase domain-containing protein</fullName>
    </recommendedName>
</protein>
<reference evidence="3 4" key="1">
    <citation type="journal article" date="2019" name="Genome Biol. Evol.">
        <title>Day and night: Metabolic profiles and evolutionary relationships of six axenic non-marine cyanobacteria.</title>
        <authorList>
            <person name="Will S.E."/>
            <person name="Henke P."/>
            <person name="Boedeker C."/>
            <person name="Huang S."/>
            <person name="Brinkmann H."/>
            <person name="Rohde M."/>
            <person name="Jarek M."/>
            <person name="Friedl T."/>
            <person name="Seufert S."/>
            <person name="Schumacher M."/>
            <person name="Overmann J."/>
            <person name="Neumann-Schaal M."/>
            <person name="Petersen J."/>
        </authorList>
    </citation>
    <scope>NUCLEOTIDE SEQUENCE [LARGE SCALE GENOMIC DNA]</scope>
    <source>
        <strain evidence="3 4">PCC 6912</strain>
    </source>
</reference>
<keyword evidence="4" id="KW-1185">Reference proteome</keyword>
<dbReference type="InterPro" id="IPR006076">
    <property type="entry name" value="FAD-dep_OxRdtase"/>
</dbReference>
<feature type="domain" description="FAD dependent oxidoreductase" evidence="2">
    <location>
        <begin position="3"/>
        <end position="388"/>
    </location>
</feature>
<dbReference type="Proteomes" id="UP000268857">
    <property type="component" value="Unassembled WGS sequence"/>
</dbReference>
<dbReference type="Gene3D" id="3.30.9.10">
    <property type="entry name" value="D-Amino Acid Oxidase, subunit A, domain 2"/>
    <property type="match status" value="1"/>
</dbReference>
<dbReference type="SUPFAM" id="SSF51905">
    <property type="entry name" value="FAD/NAD(P)-binding domain"/>
    <property type="match status" value="1"/>
</dbReference>
<evidence type="ECO:0000313" key="4">
    <source>
        <dbReference type="Proteomes" id="UP000268857"/>
    </source>
</evidence>
<evidence type="ECO:0000313" key="3">
    <source>
        <dbReference type="EMBL" id="RUR76780.1"/>
    </source>
</evidence>
<comment type="caution">
    <text evidence="3">The sequence shown here is derived from an EMBL/GenBank/DDBJ whole genome shotgun (WGS) entry which is preliminary data.</text>
</comment>
<dbReference type="GO" id="GO:0016491">
    <property type="term" value="F:oxidoreductase activity"/>
    <property type="evidence" value="ECO:0007669"/>
    <property type="project" value="UniProtKB-KW"/>
</dbReference>